<evidence type="ECO:0008006" key="3">
    <source>
        <dbReference type="Google" id="ProtNLM"/>
    </source>
</evidence>
<evidence type="ECO:0000313" key="2">
    <source>
        <dbReference type="Proteomes" id="UP000543174"/>
    </source>
</evidence>
<keyword evidence="2" id="KW-1185">Reference proteome</keyword>
<dbReference type="Proteomes" id="UP000543174">
    <property type="component" value="Unassembled WGS sequence"/>
</dbReference>
<dbReference type="InterPro" id="IPR008983">
    <property type="entry name" value="Tumour_necrosis_fac-like_dom"/>
</dbReference>
<accession>A0A7W3NG00</accession>
<dbReference type="RefSeq" id="WP_182527964.1">
    <property type="nucleotide sequence ID" value="NZ_JACJHT010000010.1"/>
</dbReference>
<proteinExistence type="predicted"/>
<organism evidence="1 2">
    <name type="scientific">Priestia aryabhattai</name>
    <name type="common">Bacillus aryabhattai</name>
    <dbReference type="NCBI Taxonomy" id="412384"/>
    <lineage>
        <taxon>Bacteria</taxon>
        <taxon>Bacillati</taxon>
        <taxon>Bacillota</taxon>
        <taxon>Bacilli</taxon>
        <taxon>Bacillales</taxon>
        <taxon>Bacillaceae</taxon>
        <taxon>Priestia</taxon>
    </lineage>
</organism>
<protein>
    <recommendedName>
        <fullName evidence="3">BclA C-terminal domain-containing protein</fullName>
    </recommendedName>
</protein>
<sequence length="167" mass="17830">MSSCRKKHCYCCSNCTSNSCYCTTSRPSGSSVLPAFGSLRKESGQVIDVDETKVDYDFVGPSANVTLSIVNDTITINESGVYEISMSLTLGINPTDLARGFLFVNDVPLHFSAVSLTVTSNTLALATVSKTIQLELLANDVIDVRIHKVGDSVIVGSSSLTINRIGQ</sequence>
<gene>
    <name evidence="1" type="ORF">HNP21_005427</name>
</gene>
<comment type="caution">
    <text evidence="1">The sequence shown here is derived from an EMBL/GenBank/DDBJ whole genome shotgun (WGS) entry which is preliminary data.</text>
</comment>
<reference evidence="1" key="1">
    <citation type="submission" date="2020-08" db="EMBL/GenBank/DDBJ databases">
        <title>Functional genomics of gut bacteria from endangered species of beetles.</title>
        <authorList>
            <person name="Carlos-Shanley C."/>
        </authorList>
    </citation>
    <scope>NUCLEOTIDE SEQUENCE [LARGE SCALE GENOMIC DNA]</scope>
    <source>
        <strain evidence="1">S00060</strain>
    </source>
</reference>
<dbReference type="EMBL" id="JACJHT010000010">
    <property type="protein sequence ID" value="MBA9042292.1"/>
    <property type="molecule type" value="Genomic_DNA"/>
</dbReference>
<dbReference type="AlphaFoldDB" id="A0A7W3NG00"/>
<evidence type="ECO:0000313" key="1">
    <source>
        <dbReference type="EMBL" id="MBA9042292.1"/>
    </source>
</evidence>
<dbReference type="Gene3D" id="2.60.120.40">
    <property type="match status" value="1"/>
</dbReference>
<name>A0A7W3NG00_PRIAR</name>